<dbReference type="NCBIfam" id="TIGR01730">
    <property type="entry name" value="RND_mfp"/>
    <property type="match status" value="1"/>
</dbReference>
<evidence type="ECO:0000256" key="1">
    <source>
        <dbReference type="ARBA" id="ARBA00009477"/>
    </source>
</evidence>
<dbReference type="RefSeq" id="WP_183440696.1">
    <property type="nucleotide sequence ID" value="NZ_JACHXD010000004.1"/>
</dbReference>
<dbReference type="InterPro" id="IPR006143">
    <property type="entry name" value="RND_pump_MFP"/>
</dbReference>
<feature type="domain" description="CzcB-like alpha-helical hairpin" evidence="5">
    <location>
        <begin position="163"/>
        <end position="222"/>
    </location>
</feature>
<organism evidence="9 10">
    <name type="scientific">Pseudoduganella violacea</name>
    <dbReference type="NCBI Taxonomy" id="1715466"/>
    <lineage>
        <taxon>Bacteria</taxon>
        <taxon>Pseudomonadati</taxon>
        <taxon>Pseudomonadota</taxon>
        <taxon>Betaproteobacteria</taxon>
        <taxon>Burkholderiales</taxon>
        <taxon>Oxalobacteraceae</taxon>
        <taxon>Telluria group</taxon>
        <taxon>Pseudoduganella</taxon>
    </lineage>
</organism>
<feature type="domain" description="CzcB-like barrel-sandwich hybrid" evidence="7">
    <location>
        <begin position="124"/>
        <end position="270"/>
    </location>
</feature>
<dbReference type="SUPFAM" id="SSF111369">
    <property type="entry name" value="HlyD-like secretion proteins"/>
    <property type="match status" value="1"/>
</dbReference>
<dbReference type="InterPro" id="IPR058792">
    <property type="entry name" value="Beta-barrel_RND_2"/>
</dbReference>
<accession>A0A7W5FTM3</accession>
<dbReference type="Pfam" id="PF25973">
    <property type="entry name" value="BSH_CzcB"/>
    <property type="match status" value="1"/>
</dbReference>
<feature type="compositionally biased region" description="Basic and acidic residues" evidence="4">
    <location>
        <begin position="41"/>
        <end position="71"/>
    </location>
</feature>
<feature type="region of interest" description="Disordered" evidence="4">
    <location>
        <begin position="37"/>
        <end position="83"/>
    </location>
</feature>
<evidence type="ECO:0000259" key="8">
    <source>
        <dbReference type="Pfam" id="PF25975"/>
    </source>
</evidence>
<dbReference type="Pfam" id="PF25975">
    <property type="entry name" value="CzcB_C"/>
    <property type="match status" value="1"/>
</dbReference>
<name>A0A7W5FTM3_9BURK</name>
<dbReference type="InterPro" id="IPR058647">
    <property type="entry name" value="BSH_CzcB-like"/>
</dbReference>
<sequence length="427" mass="44529">MKNTLTRKQTIAIGAIAGIGALLAALILLPGGTGKAIGEPSHTEAGHKDDHKEGGKEDHGHEHGKEADAKGAAKAGAESQEHAELVEFSAQQIQSAGITLEAAGPALIGSSVTLPGEIRFNGDRTAHVVPRVAGVVESVSADLGQHVKKGQVLAVVASADLSERRSELLSARQRLNLARTTAEREKQLWQDKVAPELDYLQAKQAMNEAEIAVRNAQQKLDALGADASATTSSRLSAYQIRAPFDGMVLEKHISQGEAVKEDANVFTISDLSTVWAEVAVSPSDLDALRVGQQATVKATALNASASGTVIHVGSLLGEQTRTAMARLSLRNPDLAWRPGLFVSVDAASKASDAAITVAAEAVQTVEGKAAVFVRTPQGFLAQPVTTGRSDGKRTEILSGLKAGAQYAAVNSFVVKAQQGKAGAEHSH</sequence>
<evidence type="ECO:0000256" key="4">
    <source>
        <dbReference type="SAM" id="MobiDB-lite"/>
    </source>
</evidence>
<evidence type="ECO:0000259" key="5">
    <source>
        <dbReference type="Pfam" id="PF25893"/>
    </source>
</evidence>
<keyword evidence="2" id="KW-0813">Transport</keyword>
<comment type="similarity">
    <text evidence="1">Belongs to the membrane fusion protein (MFP) (TC 8.A.1) family.</text>
</comment>
<evidence type="ECO:0000259" key="6">
    <source>
        <dbReference type="Pfam" id="PF25954"/>
    </source>
</evidence>
<proteinExistence type="inferred from homology"/>
<dbReference type="InterPro" id="IPR058649">
    <property type="entry name" value="CzcB_C"/>
</dbReference>
<dbReference type="GO" id="GO:0046914">
    <property type="term" value="F:transition metal ion binding"/>
    <property type="evidence" value="ECO:0007669"/>
    <property type="project" value="TreeGrafter"/>
</dbReference>
<dbReference type="PANTHER" id="PTHR30097">
    <property type="entry name" value="CATION EFFLUX SYSTEM PROTEIN CUSB"/>
    <property type="match status" value="1"/>
</dbReference>
<dbReference type="EMBL" id="JACHXD010000004">
    <property type="protein sequence ID" value="MBB3118807.1"/>
    <property type="molecule type" value="Genomic_DNA"/>
</dbReference>
<reference evidence="9 10" key="1">
    <citation type="submission" date="2020-08" db="EMBL/GenBank/DDBJ databases">
        <title>Genomic Encyclopedia of Type Strains, Phase III (KMG-III): the genomes of soil and plant-associated and newly described type strains.</title>
        <authorList>
            <person name="Whitman W."/>
        </authorList>
    </citation>
    <scope>NUCLEOTIDE SEQUENCE [LARGE SCALE GENOMIC DNA]</scope>
    <source>
        <strain evidence="9 10">CECT 8897</strain>
    </source>
</reference>
<evidence type="ECO:0000313" key="10">
    <source>
        <dbReference type="Proteomes" id="UP000541535"/>
    </source>
</evidence>
<protein>
    <submittedName>
        <fullName evidence="9">Cobalt-zinc-cadmium efflux system membrane fusion protein</fullName>
    </submittedName>
</protein>
<feature type="domain" description="CusB-like beta-barrel" evidence="6">
    <location>
        <begin position="273"/>
        <end position="349"/>
    </location>
</feature>
<evidence type="ECO:0000313" key="9">
    <source>
        <dbReference type="EMBL" id="MBB3118807.1"/>
    </source>
</evidence>
<gene>
    <name evidence="9" type="ORF">FHS03_001852</name>
</gene>
<evidence type="ECO:0000256" key="3">
    <source>
        <dbReference type="SAM" id="Coils"/>
    </source>
</evidence>
<dbReference type="Gene3D" id="2.40.50.100">
    <property type="match status" value="1"/>
</dbReference>
<evidence type="ECO:0000259" key="7">
    <source>
        <dbReference type="Pfam" id="PF25973"/>
    </source>
</evidence>
<dbReference type="FunFam" id="2.40.30.170:FF:000010">
    <property type="entry name" value="Efflux RND transporter periplasmic adaptor subunit"/>
    <property type="match status" value="1"/>
</dbReference>
<dbReference type="AlphaFoldDB" id="A0A7W5FTM3"/>
<feature type="domain" description="CzcB-like C-terminal circularly permuted SH3-like" evidence="8">
    <location>
        <begin position="355"/>
        <end position="415"/>
    </location>
</feature>
<keyword evidence="3" id="KW-0175">Coiled coil</keyword>
<evidence type="ECO:0000256" key="2">
    <source>
        <dbReference type="ARBA" id="ARBA00022448"/>
    </source>
</evidence>
<dbReference type="GO" id="GO:0022857">
    <property type="term" value="F:transmembrane transporter activity"/>
    <property type="evidence" value="ECO:0007669"/>
    <property type="project" value="InterPro"/>
</dbReference>
<dbReference type="Proteomes" id="UP000541535">
    <property type="component" value="Unassembled WGS sequence"/>
</dbReference>
<dbReference type="GO" id="GO:0015679">
    <property type="term" value="P:plasma membrane copper ion transport"/>
    <property type="evidence" value="ECO:0007669"/>
    <property type="project" value="TreeGrafter"/>
</dbReference>
<dbReference type="Pfam" id="PF25893">
    <property type="entry name" value="HH_CzcB"/>
    <property type="match status" value="1"/>
</dbReference>
<dbReference type="PANTHER" id="PTHR30097:SF4">
    <property type="entry name" value="SLR6042 PROTEIN"/>
    <property type="match status" value="1"/>
</dbReference>
<dbReference type="InterPro" id="IPR051909">
    <property type="entry name" value="MFP_Cation_Efflux"/>
</dbReference>
<dbReference type="GO" id="GO:0060003">
    <property type="term" value="P:copper ion export"/>
    <property type="evidence" value="ECO:0007669"/>
    <property type="project" value="TreeGrafter"/>
</dbReference>
<feature type="coiled-coil region" evidence="3">
    <location>
        <begin position="199"/>
        <end position="226"/>
    </location>
</feature>
<keyword evidence="10" id="KW-1185">Reference proteome</keyword>
<dbReference type="GO" id="GO:0030288">
    <property type="term" value="C:outer membrane-bounded periplasmic space"/>
    <property type="evidence" value="ECO:0007669"/>
    <property type="project" value="TreeGrafter"/>
</dbReference>
<dbReference type="InterPro" id="IPR058648">
    <property type="entry name" value="HH_CzcB-like"/>
</dbReference>
<dbReference type="Gene3D" id="1.10.287.470">
    <property type="entry name" value="Helix hairpin bin"/>
    <property type="match status" value="1"/>
</dbReference>
<dbReference type="Pfam" id="PF25954">
    <property type="entry name" value="Beta-barrel_RND_2"/>
    <property type="match status" value="1"/>
</dbReference>
<dbReference type="Gene3D" id="2.40.30.170">
    <property type="match status" value="1"/>
</dbReference>
<dbReference type="Gene3D" id="2.40.420.20">
    <property type="match status" value="1"/>
</dbReference>
<comment type="caution">
    <text evidence="9">The sequence shown here is derived from an EMBL/GenBank/DDBJ whole genome shotgun (WGS) entry which is preliminary data.</text>
</comment>
<dbReference type="GO" id="GO:0016020">
    <property type="term" value="C:membrane"/>
    <property type="evidence" value="ECO:0007669"/>
    <property type="project" value="InterPro"/>
</dbReference>